<keyword evidence="6" id="KW-0902">Two-component regulatory system</keyword>
<dbReference type="PRINTS" id="PR00344">
    <property type="entry name" value="BCTRLSENSOR"/>
</dbReference>
<dbReference type="SUPFAM" id="SSF47384">
    <property type="entry name" value="Homodimeric domain of signal transducing histidine kinase"/>
    <property type="match status" value="1"/>
</dbReference>
<dbReference type="FunFam" id="3.30.565.10:FF:000006">
    <property type="entry name" value="Sensor histidine kinase WalK"/>
    <property type="match status" value="1"/>
</dbReference>
<evidence type="ECO:0000259" key="9">
    <source>
        <dbReference type="PROSITE" id="PS50113"/>
    </source>
</evidence>
<dbReference type="Pfam" id="PF00989">
    <property type="entry name" value="PAS"/>
    <property type="match status" value="1"/>
</dbReference>
<dbReference type="InterPro" id="IPR013767">
    <property type="entry name" value="PAS_fold"/>
</dbReference>
<evidence type="ECO:0000256" key="5">
    <source>
        <dbReference type="ARBA" id="ARBA00022777"/>
    </source>
</evidence>
<dbReference type="Gene3D" id="3.30.450.20">
    <property type="entry name" value="PAS domain"/>
    <property type="match status" value="1"/>
</dbReference>
<evidence type="ECO:0000259" key="7">
    <source>
        <dbReference type="PROSITE" id="PS50109"/>
    </source>
</evidence>
<reference evidence="10 11" key="2">
    <citation type="submission" date="2018-06" db="EMBL/GenBank/DDBJ databases">
        <title>Metagenomic assembly of (sub)arctic Cyanobacteria and their associated microbiome from non-axenic cultures.</title>
        <authorList>
            <person name="Baurain D."/>
        </authorList>
    </citation>
    <scope>NUCLEOTIDE SEQUENCE [LARGE SCALE GENOMIC DNA]</scope>
    <source>
        <strain evidence="10">ULC129bin1</strain>
    </source>
</reference>
<keyword evidence="5 10" id="KW-0418">Kinase</keyword>
<comment type="catalytic activity">
    <reaction evidence="1">
        <text>ATP + protein L-histidine = ADP + protein N-phospho-L-histidine.</text>
        <dbReference type="EC" id="2.7.13.3"/>
    </reaction>
</comment>
<dbReference type="Pfam" id="PF02518">
    <property type="entry name" value="HATPase_c"/>
    <property type="match status" value="1"/>
</dbReference>
<proteinExistence type="predicted"/>
<dbReference type="EMBL" id="QBMC01000280">
    <property type="protein sequence ID" value="PZO08408.1"/>
    <property type="molecule type" value="Genomic_DNA"/>
</dbReference>
<evidence type="ECO:0000256" key="1">
    <source>
        <dbReference type="ARBA" id="ARBA00000085"/>
    </source>
</evidence>
<dbReference type="SMART" id="SM00086">
    <property type="entry name" value="PAC"/>
    <property type="match status" value="1"/>
</dbReference>
<evidence type="ECO:0000259" key="8">
    <source>
        <dbReference type="PROSITE" id="PS50112"/>
    </source>
</evidence>
<dbReference type="SMART" id="SM00091">
    <property type="entry name" value="PAS"/>
    <property type="match status" value="1"/>
</dbReference>
<dbReference type="InterPro" id="IPR003594">
    <property type="entry name" value="HATPase_dom"/>
</dbReference>
<dbReference type="PANTHER" id="PTHR43711:SF26">
    <property type="entry name" value="SENSOR HISTIDINE KINASE RCSC"/>
    <property type="match status" value="1"/>
</dbReference>
<dbReference type="InterPro" id="IPR000700">
    <property type="entry name" value="PAS-assoc_C"/>
</dbReference>
<comment type="caution">
    <text evidence="10">The sequence shown here is derived from an EMBL/GenBank/DDBJ whole genome shotgun (WGS) entry which is preliminary data.</text>
</comment>
<evidence type="ECO:0000256" key="4">
    <source>
        <dbReference type="ARBA" id="ARBA00022679"/>
    </source>
</evidence>
<dbReference type="InterPro" id="IPR001610">
    <property type="entry name" value="PAC"/>
</dbReference>
<dbReference type="InterPro" id="IPR050736">
    <property type="entry name" value="Sensor_HK_Regulatory"/>
</dbReference>
<feature type="domain" description="PAC" evidence="9">
    <location>
        <begin position="97"/>
        <end position="149"/>
    </location>
</feature>
<dbReference type="GO" id="GO:0006355">
    <property type="term" value="P:regulation of DNA-templated transcription"/>
    <property type="evidence" value="ECO:0007669"/>
    <property type="project" value="InterPro"/>
</dbReference>
<dbReference type="PANTHER" id="PTHR43711">
    <property type="entry name" value="TWO-COMPONENT HISTIDINE KINASE"/>
    <property type="match status" value="1"/>
</dbReference>
<dbReference type="GO" id="GO:0000155">
    <property type="term" value="F:phosphorelay sensor kinase activity"/>
    <property type="evidence" value="ECO:0007669"/>
    <property type="project" value="InterPro"/>
</dbReference>
<sequence length="400" mass="45168">MLNSFESDHSEHAELAALRRQYQLILNSVGEGVYGLDLAGNVTFVNPAAAAMIDWEMDDLIGQSMHRVLHHSHLDGAPYPKETCPIYAALHDGSTHRVTDEVFWRKDGTNFLVEYISTPMRDEQKHVIGAVVTFRDITQRKWAETVLQQTNEDLEEKVRSRAAELYTANEHLRELSALKSRFVSMVCHEFRNPLNNIALSASSLGRYDEKMTQVQKQEYLLGIVTNVERMTQMIDDILVLGKLEAKRLTLSPRPINLVDFCHELLREIPSNQRQLEFVGRFKSLVAEIDQTLLRSILINILSNAICYSAAGSLVQLSLCQRKHQAVFQIKDQGLGILPEDYPHLFEPFHRGKNVSNIPGTGLGLSIVKQFVALQRGDIKVESELGVGTTFKVRLPLSPQV</sequence>
<dbReference type="SUPFAM" id="SSF55874">
    <property type="entry name" value="ATPase domain of HSP90 chaperone/DNA topoisomerase II/histidine kinase"/>
    <property type="match status" value="1"/>
</dbReference>
<keyword evidence="4" id="KW-0808">Transferase</keyword>
<dbReference type="InterPro" id="IPR003661">
    <property type="entry name" value="HisK_dim/P_dom"/>
</dbReference>
<dbReference type="PROSITE" id="PS50112">
    <property type="entry name" value="PAS"/>
    <property type="match status" value="1"/>
</dbReference>
<keyword evidence="3" id="KW-0597">Phosphoprotein</keyword>
<dbReference type="CDD" id="cd00082">
    <property type="entry name" value="HisKA"/>
    <property type="match status" value="1"/>
</dbReference>
<dbReference type="SMART" id="SM00387">
    <property type="entry name" value="HATPase_c"/>
    <property type="match status" value="1"/>
</dbReference>
<evidence type="ECO:0000256" key="6">
    <source>
        <dbReference type="ARBA" id="ARBA00023012"/>
    </source>
</evidence>
<feature type="domain" description="Histidine kinase" evidence="7">
    <location>
        <begin position="185"/>
        <end position="398"/>
    </location>
</feature>
<dbReference type="NCBIfam" id="TIGR00229">
    <property type="entry name" value="sensory_box"/>
    <property type="match status" value="1"/>
</dbReference>
<dbReference type="InterPro" id="IPR004358">
    <property type="entry name" value="Sig_transdc_His_kin-like_C"/>
</dbReference>
<name>A0A2W4VMU9_9CYAN</name>
<dbReference type="InterPro" id="IPR036097">
    <property type="entry name" value="HisK_dim/P_sf"/>
</dbReference>
<evidence type="ECO:0000313" key="10">
    <source>
        <dbReference type="EMBL" id="PZO08408.1"/>
    </source>
</evidence>
<accession>A0A2W4VMU9</accession>
<protein>
    <recommendedName>
        <fullName evidence="2">histidine kinase</fullName>
        <ecNumber evidence="2">2.7.13.3</ecNumber>
    </recommendedName>
</protein>
<dbReference type="EC" id="2.7.13.3" evidence="2"/>
<gene>
    <name evidence="10" type="ORF">DCF25_22300</name>
</gene>
<reference evidence="11" key="1">
    <citation type="submission" date="2018-04" db="EMBL/GenBank/DDBJ databases">
        <authorList>
            <person name="Cornet L."/>
        </authorList>
    </citation>
    <scope>NUCLEOTIDE SEQUENCE [LARGE SCALE GENOMIC DNA]</scope>
</reference>
<dbReference type="InterPro" id="IPR005467">
    <property type="entry name" value="His_kinase_dom"/>
</dbReference>
<dbReference type="InterPro" id="IPR035965">
    <property type="entry name" value="PAS-like_dom_sf"/>
</dbReference>
<dbReference type="Proteomes" id="UP000249354">
    <property type="component" value="Unassembled WGS sequence"/>
</dbReference>
<dbReference type="PROSITE" id="PS50109">
    <property type="entry name" value="HIS_KIN"/>
    <property type="match status" value="1"/>
</dbReference>
<dbReference type="Gene3D" id="3.30.565.10">
    <property type="entry name" value="Histidine kinase-like ATPase, C-terminal domain"/>
    <property type="match status" value="1"/>
</dbReference>
<dbReference type="AlphaFoldDB" id="A0A2W4VMU9"/>
<organism evidence="10 11">
    <name type="scientific">Leptolyngbya foveolarum</name>
    <dbReference type="NCBI Taxonomy" id="47253"/>
    <lineage>
        <taxon>Bacteria</taxon>
        <taxon>Bacillati</taxon>
        <taxon>Cyanobacteriota</taxon>
        <taxon>Cyanophyceae</taxon>
        <taxon>Leptolyngbyales</taxon>
        <taxon>Leptolyngbyaceae</taxon>
        <taxon>Leptolyngbya group</taxon>
        <taxon>Leptolyngbya</taxon>
    </lineage>
</organism>
<evidence type="ECO:0000256" key="2">
    <source>
        <dbReference type="ARBA" id="ARBA00012438"/>
    </source>
</evidence>
<feature type="domain" description="PAS" evidence="8">
    <location>
        <begin position="18"/>
        <end position="93"/>
    </location>
</feature>
<dbReference type="SMART" id="SM00388">
    <property type="entry name" value="HisKA"/>
    <property type="match status" value="1"/>
</dbReference>
<dbReference type="PROSITE" id="PS50113">
    <property type="entry name" value="PAC"/>
    <property type="match status" value="1"/>
</dbReference>
<evidence type="ECO:0000256" key="3">
    <source>
        <dbReference type="ARBA" id="ARBA00022553"/>
    </source>
</evidence>
<evidence type="ECO:0000313" key="11">
    <source>
        <dbReference type="Proteomes" id="UP000249354"/>
    </source>
</evidence>
<dbReference type="CDD" id="cd00130">
    <property type="entry name" value="PAS"/>
    <property type="match status" value="1"/>
</dbReference>
<dbReference type="Gene3D" id="1.10.287.130">
    <property type="match status" value="1"/>
</dbReference>
<dbReference type="SUPFAM" id="SSF55785">
    <property type="entry name" value="PYP-like sensor domain (PAS domain)"/>
    <property type="match status" value="1"/>
</dbReference>
<dbReference type="InterPro" id="IPR000014">
    <property type="entry name" value="PAS"/>
</dbReference>
<dbReference type="InterPro" id="IPR036890">
    <property type="entry name" value="HATPase_C_sf"/>
</dbReference>
<dbReference type="Pfam" id="PF00512">
    <property type="entry name" value="HisKA"/>
    <property type="match status" value="1"/>
</dbReference>